<proteinExistence type="predicted"/>
<accession>X0Z7V4</accession>
<dbReference type="InterPro" id="IPR036410">
    <property type="entry name" value="HSP_DnaJ_Cys-rich_dom_sf"/>
</dbReference>
<gene>
    <name evidence="1" type="ORF">S01H4_14891</name>
</gene>
<dbReference type="EMBL" id="BART01006528">
    <property type="protein sequence ID" value="GAG65189.1"/>
    <property type="molecule type" value="Genomic_DNA"/>
</dbReference>
<comment type="caution">
    <text evidence="1">The sequence shown here is derived from an EMBL/GenBank/DDBJ whole genome shotgun (WGS) entry which is preliminary data.</text>
</comment>
<dbReference type="Gene3D" id="6.20.20.10">
    <property type="match status" value="1"/>
</dbReference>
<evidence type="ECO:0000313" key="1">
    <source>
        <dbReference type="EMBL" id="GAG65189.1"/>
    </source>
</evidence>
<reference evidence="1" key="1">
    <citation type="journal article" date="2014" name="Front. Microbiol.">
        <title>High frequency of phylogenetically diverse reductive dehalogenase-homologous genes in deep subseafloor sedimentary metagenomes.</title>
        <authorList>
            <person name="Kawai M."/>
            <person name="Futagami T."/>
            <person name="Toyoda A."/>
            <person name="Takaki Y."/>
            <person name="Nishi S."/>
            <person name="Hori S."/>
            <person name="Arai W."/>
            <person name="Tsubouchi T."/>
            <person name="Morono Y."/>
            <person name="Uchiyama I."/>
            <person name="Ito T."/>
            <person name="Fujiyama A."/>
            <person name="Inagaki F."/>
            <person name="Takami H."/>
        </authorList>
    </citation>
    <scope>NUCLEOTIDE SEQUENCE</scope>
    <source>
        <strain evidence="1">Expedition CK06-06</strain>
    </source>
</reference>
<sequence>MSREHKRRNGKIIIIPEGKILCTKCDGSGFIYMNDEECPVCEMEGVITEAREKDFYGFKEEEDENLYG</sequence>
<protein>
    <submittedName>
        <fullName evidence="1">Uncharacterized protein</fullName>
    </submittedName>
</protein>
<dbReference type="AlphaFoldDB" id="X0Z7V4"/>
<name>X0Z7V4_9ZZZZ</name>
<organism evidence="1">
    <name type="scientific">marine sediment metagenome</name>
    <dbReference type="NCBI Taxonomy" id="412755"/>
    <lineage>
        <taxon>unclassified sequences</taxon>
        <taxon>metagenomes</taxon>
        <taxon>ecological metagenomes</taxon>
    </lineage>
</organism>
<dbReference type="SUPFAM" id="SSF57938">
    <property type="entry name" value="DnaJ/Hsp40 cysteine-rich domain"/>
    <property type="match status" value="1"/>
</dbReference>